<keyword evidence="3" id="KW-1185">Reference proteome</keyword>
<dbReference type="EMBL" id="PQIB02000018">
    <property type="protein sequence ID" value="RLM54332.1"/>
    <property type="molecule type" value="Genomic_DNA"/>
</dbReference>
<feature type="signal peptide" evidence="1">
    <location>
        <begin position="1"/>
        <end position="16"/>
    </location>
</feature>
<organism evidence="2 3">
    <name type="scientific">Panicum miliaceum</name>
    <name type="common">Proso millet</name>
    <name type="synonym">Broomcorn millet</name>
    <dbReference type="NCBI Taxonomy" id="4540"/>
    <lineage>
        <taxon>Eukaryota</taxon>
        <taxon>Viridiplantae</taxon>
        <taxon>Streptophyta</taxon>
        <taxon>Embryophyta</taxon>
        <taxon>Tracheophyta</taxon>
        <taxon>Spermatophyta</taxon>
        <taxon>Magnoliopsida</taxon>
        <taxon>Liliopsida</taxon>
        <taxon>Poales</taxon>
        <taxon>Poaceae</taxon>
        <taxon>PACMAD clade</taxon>
        <taxon>Panicoideae</taxon>
        <taxon>Panicodae</taxon>
        <taxon>Paniceae</taxon>
        <taxon>Panicinae</taxon>
        <taxon>Panicum</taxon>
        <taxon>Panicum sect. Panicum</taxon>
    </lineage>
</organism>
<sequence>MAELLGLVMAAKVVQALQGRGSMDGITSVVKGDRYHVRRMHGEACSEDEY</sequence>
<evidence type="ECO:0000313" key="3">
    <source>
        <dbReference type="Proteomes" id="UP000275267"/>
    </source>
</evidence>
<gene>
    <name evidence="2" type="ORF">C2845_PM10G14660</name>
</gene>
<comment type="caution">
    <text evidence="2">The sequence shown here is derived from an EMBL/GenBank/DDBJ whole genome shotgun (WGS) entry which is preliminary data.</text>
</comment>
<evidence type="ECO:0000313" key="2">
    <source>
        <dbReference type="EMBL" id="RLM54332.1"/>
    </source>
</evidence>
<accession>A0A3L6PA79</accession>
<keyword evidence="1" id="KW-0732">Signal</keyword>
<protein>
    <submittedName>
        <fullName evidence="2">Uncharacterized protein</fullName>
    </submittedName>
</protein>
<reference evidence="3" key="1">
    <citation type="journal article" date="2019" name="Nat. Commun.">
        <title>The genome of broomcorn millet.</title>
        <authorList>
            <person name="Zou C."/>
            <person name="Miki D."/>
            <person name="Li D."/>
            <person name="Tang Q."/>
            <person name="Xiao L."/>
            <person name="Rajput S."/>
            <person name="Deng P."/>
            <person name="Jia W."/>
            <person name="Huang R."/>
            <person name="Zhang M."/>
            <person name="Sun Y."/>
            <person name="Hu J."/>
            <person name="Fu X."/>
            <person name="Schnable P.S."/>
            <person name="Li F."/>
            <person name="Zhang H."/>
            <person name="Feng B."/>
            <person name="Zhu X."/>
            <person name="Liu R."/>
            <person name="Schnable J.C."/>
            <person name="Zhu J.-K."/>
            <person name="Zhang H."/>
        </authorList>
    </citation>
    <scope>NUCLEOTIDE SEQUENCE [LARGE SCALE GENOMIC DNA]</scope>
</reference>
<feature type="chain" id="PRO_5018103926" evidence="1">
    <location>
        <begin position="17"/>
        <end position="50"/>
    </location>
</feature>
<dbReference type="AlphaFoldDB" id="A0A3L6PA79"/>
<dbReference type="Proteomes" id="UP000275267">
    <property type="component" value="Unassembled WGS sequence"/>
</dbReference>
<name>A0A3L6PA79_PANMI</name>
<proteinExistence type="predicted"/>
<evidence type="ECO:0000256" key="1">
    <source>
        <dbReference type="SAM" id="SignalP"/>
    </source>
</evidence>